<evidence type="ECO:0000256" key="1">
    <source>
        <dbReference type="SAM" id="MobiDB-lite"/>
    </source>
</evidence>
<reference evidence="2" key="1">
    <citation type="submission" date="2015-04" db="UniProtKB">
        <authorList>
            <consortium name="EnsemblPlants"/>
        </authorList>
    </citation>
    <scope>IDENTIFICATION</scope>
</reference>
<keyword evidence="3" id="KW-1185">Reference proteome</keyword>
<dbReference type="EnsemblPlants" id="OGLUM11G12800.1">
    <property type="protein sequence ID" value="OGLUM11G12800.1"/>
    <property type="gene ID" value="OGLUM11G12800"/>
</dbReference>
<dbReference type="AlphaFoldDB" id="A0A0E0BIZ5"/>
<reference evidence="2" key="2">
    <citation type="submission" date="2018-05" db="EMBL/GenBank/DDBJ databases">
        <title>OgluRS3 (Oryza glumaepatula Reference Sequence Version 3).</title>
        <authorList>
            <person name="Zhang J."/>
            <person name="Kudrna D."/>
            <person name="Lee S."/>
            <person name="Talag J."/>
            <person name="Welchert J."/>
            <person name="Wing R.A."/>
        </authorList>
    </citation>
    <scope>NUCLEOTIDE SEQUENCE [LARGE SCALE GENOMIC DNA]</scope>
</reference>
<name>A0A0E0BIZ5_9ORYZ</name>
<sequence length="98" mass="10199">MSAATAKVTARCRMSALAKEAAAVLPADPTDAEGMAGFVGRVDQLRDAIEEAVERGDEALGFLGRTKAAGGARRDVARPPGREEDGRRKEDMEKAGGG</sequence>
<organism evidence="2">
    <name type="scientific">Oryza glumipatula</name>
    <dbReference type="NCBI Taxonomy" id="40148"/>
    <lineage>
        <taxon>Eukaryota</taxon>
        <taxon>Viridiplantae</taxon>
        <taxon>Streptophyta</taxon>
        <taxon>Embryophyta</taxon>
        <taxon>Tracheophyta</taxon>
        <taxon>Spermatophyta</taxon>
        <taxon>Magnoliopsida</taxon>
        <taxon>Liliopsida</taxon>
        <taxon>Poales</taxon>
        <taxon>Poaceae</taxon>
        <taxon>BOP clade</taxon>
        <taxon>Oryzoideae</taxon>
        <taxon>Oryzeae</taxon>
        <taxon>Oryzinae</taxon>
        <taxon>Oryza</taxon>
    </lineage>
</organism>
<evidence type="ECO:0000313" key="3">
    <source>
        <dbReference type="Proteomes" id="UP000026961"/>
    </source>
</evidence>
<dbReference type="Gramene" id="OGLUM11G12800.1">
    <property type="protein sequence ID" value="OGLUM11G12800.1"/>
    <property type="gene ID" value="OGLUM11G12800"/>
</dbReference>
<evidence type="ECO:0000313" key="2">
    <source>
        <dbReference type="EnsemblPlants" id="OGLUM11G12800.1"/>
    </source>
</evidence>
<dbReference type="Proteomes" id="UP000026961">
    <property type="component" value="Chromosome 11"/>
</dbReference>
<protein>
    <submittedName>
        <fullName evidence="2">Uncharacterized protein</fullName>
    </submittedName>
</protein>
<feature type="compositionally biased region" description="Basic and acidic residues" evidence="1">
    <location>
        <begin position="72"/>
        <end position="98"/>
    </location>
</feature>
<proteinExistence type="predicted"/>
<dbReference type="STRING" id="40148.A0A0E0BIZ5"/>
<feature type="region of interest" description="Disordered" evidence="1">
    <location>
        <begin position="64"/>
        <end position="98"/>
    </location>
</feature>
<dbReference type="HOGENOM" id="CLU_2337041_0_0_1"/>
<accession>A0A0E0BIZ5</accession>